<dbReference type="Pfam" id="PF00335">
    <property type="entry name" value="Tetraspanin"/>
    <property type="match status" value="1"/>
</dbReference>
<proteinExistence type="predicted"/>
<dbReference type="Gene3D" id="1.10.1450.10">
    <property type="entry name" value="Tetraspanin"/>
    <property type="match status" value="1"/>
</dbReference>
<evidence type="ECO:0000256" key="2">
    <source>
        <dbReference type="ARBA" id="ARBA00022692"/>
    </source>
</evidence>
<dbReference type="AlphaFoldDB" id="A0A1I7UUD9"/>
<keyword evidence="7" id="KW-1185">Reference proteome</keyword>
<dbReference type="InterPro" id="IPR018499">
    <property type="entry name" value="Tetraspanin/Peripherin"/>
</dbReference>
<feature type="transmembrane region" description="Helical" evidence="6">
    <location>
        <begin position="109"/>
        <end position="132"/>
    </location>
</feature>
<dbReference type="CDD" id="cd03156">
    <property type="entry name" value="uroplakin_I_like_LEL"/>
    <property type="match status" value="1"/>
</dbReference>
<organism evidence="7 8">
    <name type="scientific">Caenorhabditis tropicalis</name>
    <dbReference type="NCBI Taxonomy" id="1561998"/>
    <lineage>
        <taxon>Eukaryota</taxon>
        <taxon>Metazoa</taxon>
        <taxon>Ecdysozoa</taxon>
        <taxon>Nematoda</taxon>
        <taxon>Chromadorea</taxon>
        <taxon>Rhabditida</taxon>
        <taxon>Rhabditina</taxon>
        <taxon>Rhabditomorpha</taxon>
        <taxon>Rhabditoidea</taxon>
        <taxon>Rhabditidae</taxon>
        <taxon>Peloderinae</taxon>
        <taxon>Caenorhabditis</taxon>
    </lineage>
</organism>
<keyword evidence="3 6" id="KW-1133">Transmembrane helix</keyword>
<dbReference type="InterPro" id="IPR008952">
    <property type="entry name" value="Tetraspanin_EC2_sf"/>
</dbReference>
<evidence type="ECO:0000256" key="5">
    <source>
        <dbReference type="SAM" id="MobiDB-lite"/>
    </source>
</evidence>
<dbReference type="GO" id="GO:0016020">
    <property type="term" value="C:membrane"/>
    <property type="evidence" value="ECO:0007669"/>
    <property type="project" value="UniProtKB-SubCell"/>
</dbReference>
<dbReference type="eggNOG" id="ENOG502THYN">
    <property type="taxonomic scope" value="Eukaryota"/>
</dbReference>
<keyword evidence="2 6" id="KW-0812">Transmembrane</keyword>
<evidence type="ECO:0000256" key="6">
    <source>
        <dbReference type="SAM" id="Phobius"/>
    </source>
</evidence>
<evidence type="ECO:0000256" key="3">
    <source>
        <dbReference type="ARBA" id="ARBA00022989"/>
    </source>
</evidence>
<comment type="subcellular location">
    <subcellularLocation>
        <location evidence="1">Membrane</location>
        <topology evidence="1">Multi-pass membrane protein</topology>
    </subcellularLocation>
</comment>
<evidence type="ECO:0000313" key="8">
    <source>
        <dbReference type="WBParaSite" id="Csp11.Scaffold630.g19445.t2"/>
    </source>
</evidence>
<reference evidence="8" key="1">
    <citation type="submission" date="2016-11" db="UniProtKB">
        <authorList>
            <consortium name="WormBaseParasite"/>
        </authorList>
    </citation>
    <scope>IDENTIFICATION</scope>
</reference>
<name>A0A1I7UUD9_9PELO</name>
<accession>A0A1I7UUD9</accession>
<evidence type="ECO:0000313" key="7">
    <source>
        <dbReference type="Proteomes" id="UP000095282"/>
    </source>
</evidence>
<feature type="compositionally biased region" description="Low complexity" evidence="5">
    <location>
        <begin position="221"/>
        <end position="230"/>
    </location>
</feature>
<feature type="compositionally biased region" description="Low complexity" evidence="5">
    <location>
        <begin position="240"/>
        <end position="249"/>
    </location>
</feature>
<feature type="region of interest" description="Disordered" evidence="5">
    <location>
        <begin position="221"/>
        <end position="342"/>
    </location>
</feature>
<dbReference type="STRING" id="1561998.A0A1I7UUD9"/>
<feature type="compositionally biased region" description="Basic residues" evidence="5">
    <location>
        <begin position="297"/>
        <end position="342"/>
    </location>
</feature>
<evidence type="ECO:0000256" key="4">
    <source>
        <dbReference type="ARBA" id="ARBA00023136"/>
    </source>
</evidence>
<protein>
    <submittedName>
        <fullName evidence="8">Transmembrane protein</fullName>
    </submittedName>
</protein>
<sequence>MTKILMANYMNYEKSRSSRRLVDRIHVEYSCCGVKSIDDFVDLSEIDGRLPTQTKLWPCNEWEYCGVPLSCCKSMSCSQRIELLNDGWDPKNTTDNWFNKRGCVEKMDIAFLFFNFPSFILTDFIMILVLGFHMCSMILSQIQVTSSATLHGAHLELSEYSYGWLLDIGQPDPASLMKKLNPDLDEFEMINHVEGNEEMEIVNSDGTVTASENMTDTEITTQLTTEGTDTSESNLNSVGTTKTSSSTSSIMEKQHPNASSDQVYIVDSDAGPPSKELSPKKGNQKKPTKEPKNIKGNQKKKSDRAMKPKGKIQKAKNTNTKKKATTKKNVQQKKPKAKPKKK</sequence>
<dbReference type="Proteomes" id="UP000095282">
    <property type="component" value="Unplaced"/>
</dbReference>
<keyword evidence="4 6" id="KW-0472">Membrane</keyword>
<evidence type="ECO:0000256" key="1">
    <source>
        <dbReference type="ARBA" id="ARBA00004141"/>
    </source>
</evidence>
<dbReference type="WBParaSite" id="Csp11.Scaffold630.g19445.t2">
    <property type="protein sequence ID" value="Csp11.Scaffold630.g19445.t2"/>
    <property type="gene ID" value="Csp11.Scaffold630.g19445"/>
</dbReference>
<dbReference type="SUPFAM" id="SSF48652">
    <property type="entry name" value="Tetraspanin"/>
    <property type="match status" value="1"/>
</dbReference>